<dbReference type="RefSeq" id="WP_203867646.1">
    <property type="nucleotide sequence ID" value="NZ_BONW01000019.1"/>
</dbReference>
<dbReference type="EMBL" id="BONW01000019">
    <property type="protein sequence ID" value="GIG89151.1"/>
    <property type="molecule type" value="Genomic_DNA"/>
</dbReference>
<dbReference type="Pfam" id="PF01381">
    <property type="entry name" value="HTH_3"/>
    <property type="match status" value="1"/>
</dbReference>
<accession>A0ABQ4E367</accession>
<keyword evidence="3" id="KW-1185">Reference proteome</keyword>
<sequence length="101" mass="11306">MANSWTDVRARANLDETRVAERRDRMVAEVRVARLVEIRKRRDLSQQQVADRMGVPQARVSAIEKGELPATEVGTISKYITALGGQLKIVADFDGEKLVLD</sequence>
<organism evidence="2 3">
    <name type="scientific">Plantactinospora endophytica</name>
    <dbReference type="NCBI Taxonomy" id="673535"/>
    <lineage>
        <taxon>Bacteria</taxon>
        <taxon>Bacillati</taxon>
        <taxon>Actinomycetota</taxon>
        <taxon>Actinomycetes</taxon>
        <taxon>Micromonosporales</taxon>
        <taxon>Micromonosporaceae</taxon>
        <taxon>Plantactinospora</taxon>
    </lineage>
</organism>
<evidence type="ECO:0000313" key="2">
    <source>
        <dbReference type="EMBL" id="GIG89151.1"/>
    </source>
</evidence>
<protein>
    <submittedName>
        <fullName evidence="2">Transcriptional regulator</fullName>
    </submittedName>
</protein>
<evidence type="ECO:0000313" key="3">
    <source>
        <dbReference type="Proteomes" id="UP000646749"/>
    </source>
</evidence>
<dbReference type="CDD" id="cd00093">
    <property type="entry name" value="HTH_XRE"/>
    <property type="match status" value="1"/>
</dbReference>
<proteinExistence type="predicted"/>
<feature type="domain" description="HTH cro/C1-type" evidence="1">
    <location>
        <begin position="35"/>
        <end position="90"/>
    </location>
</feature>
<dbReference type="InterPro" id="IPR001387">
    <property type="entry name" value="Cro/C1-type_HTH"/>
</dbReference>
<gene>
    <name evidence="2" type="ORF">Pen02_40870</name>
</gene>
<dbReference type="Gene3D" id="1.10.260.40">
    <property type="entry name" value="lambda repressor-like DNA-binding domains"/>
    <property type="match status" value="1"/>
</dbReference>
<dbReference type="InterPro" id="IPR010982">
    <property type="entry name" value="Lambda_DNA-bd_dom_sf"/>
</dbReference>
<evidence type="ECO:0000259" key="1">
    <source>
        <dbReference type="PROSITE" id="PS50943"/>
    </source>
</evidence>
<name>A0ABQ4E367_9ACTN</name>
<dbReference type="PROSITE" id="PS50943">
    <property type="entry name" value="HTH_CROC1"/>
    <property type="match status" value="1"/>
</dbReference>
<dbReference type="SUPFAM" id="SSF47413">
    <property type="entry name" value="lambda repressor-like DNA-binding domains"/>
    <property type="match status" value="1"/>
</dbReference>
<dbReference type="Proteomes" id="UP000646749">
    <property type="component" value="Unassembled WGS sequence"/>
</dbReference>
<reference evidence="2 3" key="1">
    <citation type="submission" date="2021-01" db="EMBL/GenBank/DDBJ databases">
        <title>Whole genome shotgun sequence of Plantactinospora endophytica NBRC 110450.</title>
        <authorList>
            <person name="Komaki H."/>
            <person name="Tamura T."/>
        </authorList>
    </citation>
    <scope>NUCLEOTIDE SEQUENCE [LARGE SCALE GENOMIC DNA]</scope>
    <source>
        <strain evidence="2 3">NBRC 110450</strain>
    </source>
</reference>
<comment type="caution">
    <text evidence="2">The sequence shown here is derived from an EMBL/GenBank/DDBJ whole genome shotgun (WGS) entry which is preliminary data.</text>
</comment>
<dbReference type="SMART" id="SM00530">
    <property type="entry name" value="HTH_XRE"/>
    <property type="match status" value="1"/>
</dbReference>